<keyword evidence="2" id="KW-1185">Reference proteome</keyword>
<name>A0A7T8GZB5_CALRO</name>
<dbReference type="EMBL" id="CP045899">
    <property type="protein sequence ID" value="QQP40648.1"/>
    <property type="molecule type" value="Genomic_DNA"/>
</dbReference>
<reference evidence="2" key="1">
    <citation type="submission" date="2021-01" db="EMBL/GenBank/DDBJ databases">
        <title>Caligus Genome Assembly.</title>
        <authorList>
            <person name="Gallardo-Escarate C."/>
        </authorList>
    </citation>
    <scope>NUCLEOTIDE SEQUENCE [LARGE SCALE GENOMIC DNA]</scope>
</reference>
<proteinExistence type="predicted"/>
<sequence length="67" mass="8068">MSILKVAGVHMETDNFAWRIHKKATDDLISDRISTMRSIKRSVDQEDLNRRRHYDERDEKWPVIEEV</sequence>
<gene>
    <name evidence="1" type="ORF">FKW44_014768</name>
</gene>
<dbReference type="AlphaFoldDB" id="A0A7T8GZB5"/>
<accession>A0A7T8GZB5</accession>
<protein>
    <submittedName>
        <fullName evidence="1">Uncharacterized protein</fullName>
    </submittedName>
</protein>
<dbReference type="Proteomes" id="UP000595437">
    <property type="component" value="Chromosome 10"/>
</dbReference>
<organism evidence="1 2">
    <name type="scientific">Caligus rogercresseyi</name>
    <name type="common">Sea louse</name>
    <dbReference type="NCBI Taxonomy" id="217165"/>
    <lineage>
        <taxon>Eukaryota</taxon>
        <taxon>Metazoa</taxon>
        <taxon>Ecdysozoa</taxon>
        <taxon>Arthropoda</taxon>
        <taxon>Crustacea</taxon>
        <taxon>Multicrustacea</taxon>
        <taxon>Hexanauplia</taxon>
        <taxon>Copepoda</taxon>
        <taxon>Siphonostomatoida</taxon>
        <taxon>Caligidae</taxon>
        <taxon>Caligus</taxon>
    </lineage>
</organism>
<evidence type="ECO:0000313" key="1">
    <source>
        <dbReference type="EMBL" id="QQP40648.1"/>
    </source>
</evidence>
<evidence type="ECO:0000313" key="2">
    <source>
        <dbReference type="Proteomes" id="UP000595437"/>
    </source>
</evidence>